<comment type="caution">
    <text evidence="7">The sequence shown here is derived from an EMBL/GenBank/DDBJ whole genome shotgun (WGS) entry which is preliminary data.</text>
</comment>
<dbReference type="Pfam" id="PF12833">
    <property type="entry name" value="HTH_18"/>
    <property type="match status" value="1"/>
</dbReference>
<dbReference type="PROSITE" id="PS01124">
    <property type="entry name" value="HTH_ARAC_FAMILY_2"/>
    <property type="match status" value="1"/>
</dbReference>
<dbReference type="InterPro" id="IPR009057">
    <property type="entry name" value="Homeodomain-like_sf"/>
</dbReference>
<keyword evidence="1" id="KW-0805">Transcription regulation</keyword>
<feature type="domain" description="HTH araC/xylS-type" evidence="5">
    <location>
        <begin position="157"/>
        <end position="255"/>
    </location>
</feature>
<evidence type="ECO:0000256" key="3">
    <source>
        <dbReference type="ARBA" id="ARBA00023163"/>
    </source>
</evidence>
<dbReference type="Proteomes" id="UP001597262">
    <property type="component" value="Unassembled WGS sequence"/>
</dbReference>
<proteinExistence type="predicted"/>
<keyword evidence="3" id="KW-0804">Transcription</keyword>
<feature type="domain" description="Response regulatory" evidence="6">
    <location>
        <begin position="4"/>
        <end position="121"/>
    </location>
</feature>
<evidence type="ECO:0000256" key="1">
    <source>
        <dbReference type="ARBA" id="ARBA00023015"/>
    </source>
</evidence>
<dbReference type="CDD" id="cd17536">
    <property type="entry name" value="REC_YesN-like"/>
    <property type="match status" value="1"/>
</dbReference>
<keyword evidence="2" id="KW-0238">DNA-binding</keyword>
<organism evidence="7 8">
    <name type="scientific">Paenibacillus puldeungensis</name>
    <dbReference type="NCBI Taxonomy" id="696536"/>
    <lineage>
        <taxon>Bacteria</taxon>
        <taxon>Bacillati</taxon>
        <taxon>Bacillota</taxon>
        <taxon>Bacilli</taxon>
        <taxon>Bacillales</taxon>
        <taxon>Paenibacillaceae</taxon>
        <taxon>Paenibacillus</taxon>
    </lineage>
</organism>
<dbReference type="PANTHER" id="PTHR43280:SF28">
    <property type="entry name" value="HTH-TYPE TRANSCRIPTIONAL ACTIVATOR RHAS"/>
    <property type="match status" value="1"/>
</dbReference>
<dbReference type="PROSITE" id="PS50110">
    <property type="entry name" value="RESPONSE_REGULATORY"/>
    <property type="match status" value="1"/>
</dbReference>
<evidence type="ECO:0000313" key="7">
    <source>
        <dbReference type="EMBL" id="MFD1177363.1"/>
    </source>
</evidence>
<dbReference type="EMBL" id="JBHTLM010000009">
    <property type="protein sequence ID" value="MFD1177363.1"/>
    <property type="molecule type" value="Genomic_DNA"/>
</dbReference>
<dbReference type="PANTHER" id="PTHR43280">
    <property type="entry name" value="ARAC-FAMILY TRANSCRIPTIONAL REGULATOR"/>
    <property type="match status" value="1"/>
</dbReference>
<keyword evidence="8" id="KW-1185">Reference proteome</keyword>
<dbReference type="PRINTS" id="PR00032">
    <property type="entry name" value="HTHARAC"/>
</dbReference>
<dbReference type="Pfam" id="PF00072">
    <property type="entry name" value="Response_reg"/>
    <property type="match status" value="1"/>
</dbReference>
<dbReference type="Gene3D" id="3.40.50.2300">
    <property type="match status" value="1"/>
</dbReference>
<evidence type="ECO:0000259" key="5">
    <source>
        <dbReference type="PROSITE" id="PS01124"/>
    </source>
</evidence>
<dbReference type="RefSeq" id="WP_379319812.1">
    <property type="nucleotide sequence ID" value="NZ_JBHTLM010000009.1"/>
</dbReference>
<name>A0ABW3RYM8_9BACL</name>
<dbReference type="InterPro" id="IPR020449">
    <property type="entry name" value="Tscrpt_reg_AraC-type_HTH"/>
</dbReference>
<reference evidence="8" key="1">
    <citation type="journal article" date="2019" name="Int. J. Syst. Evol. Microbiol.">
        <title>The Global Catalogue of Microorganisms (GCM) 10K type strain sequencing project: providing services to taxonomists for standard genome sequencing and annotation.</title>
        <authorList>
            <consortium name="The Broad Institute Genomics Platform"/>
            <consortium name="The Broad Institute Genome Sequencing Center for Infectious Disease"/>
            <person name="Wu L."/>
            <person name="Ma J."/>
        </authorList>
    </citation>
    <scope>NUCLEOTIDE SEQUENCE [LARGE SCALE GENOMIC DNA]</scope>
    <source>
        <strain evidence="8">CCUG 59189</strain>
    </source>
</reference>
<evidence type="ECO:0000256" key="2">
    <source>
        <dbReference type="ARBA" id="ARBA00023125"/>
    </source>
</evidence>
<evidence type="ECO:0000256" key="4">
    <source>
        <dbReference type="PROSITE-ProRule" id="PRU00169"/>
    </source>
</evidence>
<dbReference type="SMART" id="SM00342">
    <property type="entry name" value="HTH_ARAC"/>
    <property type="match status" value="1"/>
</dbReference>
<dbReference type="SUPFAM" id="SSF52172">
    <property type="entry name" value="CheY-like"/>
    <property type="match status" value="1"/>
</dbReference>
<dbReference type="Gene3D" id="1.10.10.60">
    <property type="entry name" value="Homeodomain-like"/>
    <property type="match status" value="2"/>
</dbReference>
<gene>
    <name evidence="7" type="ORF">ACFQ3W_13790</name>
</gene>
<dbReference type="InterPro" id="IPR001789">
    <property type="entry name" value="Sig_transdc_resp-reg_receiver"/>
</dbReference>
<accession>A0ABW3RYM8</accession>
<evidence type="ECO:0000313" key="8">
    <source>
        <dbReference type="Proteomes" id="UP001597262"/>
    </source>
</evidence>
<dbReference type="SUPFAM" id="SSF46689">
    <property type="entry name" value="Homeodomain-like"/>
    <property type="match status" value="2"/>
</dbReference>
<dbReference type="SMART" id="SM00448">
    <property type="entry name" value="REC"/>
    <property type="match status" value="1"/>
</dbReference>
<dbReference type="InterPro" id="IPR011006">
    <property type="entry name" value="CheY-like_superfamily"/>
</dbReference>
<evidence type="ECO:0000259" key="6">
    <source>
        <dbReference type="PROSITE" id="PS50110"/>
    </source>
</evidence>
<keyword evidence="4" id="KW-0597">Phosphoprotein</keyword>
<protein>
    <submittedName>
        <fullName evidence="7">Response regulator</fullName>
    </submittedName>
</protein>
<feature type="modified residue" description="4-aspartylphosphate" evidence="4">
    <location>
        <position position="56"/>
    </location>
</feature>
<sequence length="261" mass="29420">MIRKVLIVEDEPLTSKGILRTLQKWNPHEYEYVTAANGEEALTFLRSGGYVLIITDIRMPVMNGIELLEEVQRSGIKVAAIVLSGHSDFDYVRSALVNGAADYVLKPISPGQLVEAVERGLASQMEKQKDLLGRKIVQNEGEWLEKWDRGTGNASILNAIEFIEKHLGESIGIQDVASAVHLNPNYFSSLFKEETGLTFSDFLAKRRILEGKRLLAQTDLKIYAIAEKVGYQTAKYFTKVFHDLEGITPKEYRCSLRDDRQ</sequence>
<dbReference type="InterPro" id="IPR018060">
    <property type="entry name" value="HTH_AraC"/>
</dbReference>